<comment type="caution">
    <text evidence="2">The sequence shown here is derived from an EMBL/GenBank/DDBJ whole genome shotgun (WGS) entry which is preliminary data.</text>
</comment>
<keyword evidence="2" id="KW-0547">Nucleotide-binding</keyword>
<proteinExistence type="predicted"/>
<protein>
    <submittedName>
        <fullName evidence="2">ATP-binding protein</fullName>
    </submittedName>
</protein>
<dbReference type="GO" id="GO:0005524">
    <property type="term" value="F:ATP binding"/>
    <property type="evidence" value="ECO:0007669"/>
    <property type="project" value="UniProtKB-KW"/>
</dbReference>
<organism evidence="2 3">
    <name type="scientific">Actinacidiphila epipremni</name>
    <dbReference type="NCBI Taxonomy" id="2053013"/>
    <lineage>
        <taxon>Bacteria</taxon>
        <taxon>Bacillati</taxon>
        <taxon>Actinomycetota</taxon>
        <taxon>Actinomycetes</taxon>
        <taxon>Kitasatosporales</taxon>
        <taxon>Streptomycetaceae</taxon>
        <taxon>Actinacidiphila</taxon>
    </lineage>
</organism>
<reference evidence="2 3" key="1">
    <citation type="submission" date="2020-03" db="EMBL/GenBank/DDBJ databases">
        <title>WGS of actinomycetes isolated from Thailand.</title>
        <authorList>
            <person name="Thawai C."/>
        </authorList>
    </citation>
    <scope>NUCLEOTIDE SEQUENCE [LARGE SCALE GENOMIC DNA]</scope>
    <source>
        <strain evidence="2 3">PRB2-1</strain>
    </source>
</reference>
<feature type="compositionally biased region" description="Pro residues" evidence="1">
    <location>
        <begin position="376"/>
        <end position="386"/>
    </location>
</feature>
<keyword evidence="3" id="KW-1185">Reference proteome</keyword>
<dbReference type="EMBL" id="JAATEJ010000004">
    <property type="protein sequence ID" value="NJP43362.1"/>
    <property type="molecule type" value="Genomic_DNA"/>
</dbReference>
<dbReference type="RefSeq" id="WP_167982220.1">
    <property type="nucleotide sequence ID" value="NZ_JAATEJ010000004.1"/>
</dbReference>
<feature type="region of interest" description="Disordered" evidence="1">
    <location>
        <begin position="371"/>
        <end position="407"/>
    </location>
</feature>
<gene>
    <name evidence="2" type="ORF">HCN08_08095</name>
</gene>
<evidence type="ECO:0000313" key="3">
    <source>
        <dbReference type="Proteomes" id="UP000734511"/>
    </source>
</evidence>
<keyword evidence="2" id="KW-0067">ATP-binding</keyword>
<sequence>MPRLHGRERVVSYVGDALVRHGVPAAVPPVVLLAGPRGSGGTVLLDALWGKFAQDCLSVRLDLAAAQGVEDIALAAVRGLGRRIPGIRPIDFARTVMVLKALSFVDPGGGRTAFDAYMRARPQDAETQSALDNWSTRAAPLLSPEQRGLLDALTGLLGALHTAVGRHKDAVAMRWLAARGEGRREWDLPWQLYRAHQAPDSPAFPRHLVARTLCAALLADLRHDFNDSWPRMQRPRNCLLLLDDAGGSTADLFLDMLVEGRREAAAAGERPDPAVVVAVQRGRVRPEAARLLDPTDERLAFGTRHPLAPGGEDHPVWWYPVALSDLNEEHALAMCTSSVLGRHKHDATFLHELTGGHPESTDRLAHLLAGFGRTPPAEPQLPPPSAHHPGTAGQRPAADPPAPFDPRRLLDARLVDDAHPLPDDWPPPPRADTTVEDYLLRRAFTDRLTSTPGGVLRPDDNRELNVMAVLAATPGLRRGACNSTLQYLGWTGYDADAAQLALRDAMWLEETEDGEAVRLHPLAALLLRRWLGRSAGTWQDVHMGYVAHYSRPAQTPLRHLHTLAQAEPGRREPLTTVTAYLDEEFGRGPTTQWLRVLEQVTAAPNRLTTRLDPRSYVTSLAGPAEARNRRRAITRLTVARWLHADRCFDPAHQLAHTIATEYDHLAEITDDNEVLYQQAGKYRRVESAWKD</sequence>
<dbReference type="Proteomes" id="UP000734511">
    <property type="component" value="Unassembled WGS sequence"/>
</dbReference>
<evidence type="ECO:0000313" key="2">
    <source>
        <dbReference type="EMBL" id="NJP43362.1"/>
    </source>
</evidence>
<name>A0ABX0ZLH9_9ACTN</name>
<evidence type="ECO:0000256" key="1">
    <source>
        <dbReference type="SAM" id="MobiDB-lite"/>
    </source>
</evidence>
<accession>A0ABX0ZLH9</accession>